<organism evidence="1 2">
    <name type="scientific">Bacillus inaquosorum KCTC 13429</name>
    <dbReference type="NCBI Taxonomy" id="1236548"/>
    <lineage>
        <taxon>Bacteria</taxon>
        <taxon>Bacillati</taxon>
        <taxon>Bacillota</taxon>
        <taxon>Bacilli</taxon>
        <taxon>Bacillales</taxon>
        <taxon>Bacillaceae</taxon>
        <taxon>Bacillus</taxon>
    </lineage>
</organism>
<gene>
    <name evidence="1" type="ORF">BSI_37100</name>
</gene>
<dbReference type="Proteomes" id="UP000011182">
    <property type="component" value="Unassembled WGS sequence"/>
</dbReference>
<reference evidence="1 2" key="1">
    <citation type="journal article" date="2014" name="Syst. Appl. Microbiol.">
        <title>Genomic insights into the taxonomic status of the three subspecies of Bacillus subtilis.</title>
        <authorList>
            <person name="Yi H."/>
            <person name="Chun J."/>
            <person name="Cha C.J."/>
        </authorList>
    </citation>
    <scope>NUCLEOTIDE SEQUENCE [LARGE SCALE GENOMIC DNA]</scope>
    <source>
        <strain evidence="1 2">KCTC 13429</strain>
    </source>
</reference>
<dbReference type="EMBL" id="AMXN01000008">
    <property type="protein sequence ID" value="ELS59756.1"/>
    <property type="molecule type" value="Genomic_DNA"/>
</dbReference>
<proteinExistence type="predicted"/>
<name>A0A9W5LFG4_9BACI</name>
<sequence length="67" mass="7711">MAVKKCEPIVSAELQKQVFTHKPAAETCRKLAKRRVFCMFCRLQAAHSDYFSSHDLKKTKTPSHFAK</sequence>
<protein>
    <submittedName>
        <fullName evidence="1">Uncharacterized protein</fullName>
    </submittedName>
</protein>
<comment type="caution">
    <text evidence="1">The sequence shown here is derived from an EMBL/GenBank/DDBJ whole genome shotgun (WGS) entry which is preliminary data.</text>
</comment>
<evidence type="ECO:0000313" key="2">
    <source>
        <dbReference type="Proteomes" id="UP000011182"/>
    </source>
</evidence>
<evidence type="ECO:0000313" key="1">
    <source>
        <dbReference type="EMBL" id="ELS59756.1"/>
    </source>
</evidence>
<dbReference type="AlphaFoldDB" id="A0A9W5LFG4"/>
<accession>A0A9W5LFG4</accession>
<keyword evidence="2" id="KW-1185">Reference proteome</keyword>